<dbReference type="Gene3D" id="1.10.10.60">
    <property type="entry name" value="Homeodomain-like"/>
    <property type="match status" value="2"/>
</dbReference>
<dbReference type="Proteomes" id="UP001139559">
    <property type="component" value="Unassembled WGS sequence"/>
</dbReference>
<dbReference type="SUPFAM" id="SSF46689">
    <property type="entry name" value="Homeodomain-like"/>
    <property type="match status" value="2"/>
</dbReference>
<evidence type="ECO:0000313" key="4">
    <source>
        <dbReference type="EMBL" id="MCK6264440.1"/>
    </source>
</evidence>
<dbReference type="PROSITE" id="PS01124">
    <property type="entry name" value="HTH_ARAC_FAMILY_2"/>
    <property type="match status" value="1"/>
</dbReference>
<dbReference type="InterPro" id="IPR009057">
    <property type="entry name" value="Homeodomain-like_sf"/>
</dbReference>
<dbReference type="PANTHER" id="PTHR43436:SF2">
    <property type="entry name" value="ARAC_XYLS FAMILY TRANSCRIPTIONAL REGULATOR"/>
    <property type="match status" value="1"/>
</dbReference>
<dbReference type="RefSeq" id="WP_248009513.1">
    <property type="nucleotide sequence ID" value="NZ_JAJHVV010000008.1"/>
</dbReference>
<sequence>MKSLAKSMQEYAISNDLRSREGVFQTKLDGVSFYYAPTSSPRRPLLYQSGIIIMGQGSKRIHFAENAVSYGVGDYLVIGVPLPLECEAFNDNDEPLLSLCVDVDLPLLNKLVDQLNVTIPKTSARGLQKAQVTDELSDACIRLLTCLQDEAETKILGPDLVKEIVYRVLIGPQGNTLMGLVSQDSHYARIAKVLNRLHGNFSSPVNVDELAQDANMSVSAFHRAFKEVTCESPMQYVKKVRLDKAKELITIEGKRASEAANLVGYSSQSQFFREFKRHFQLSPSQMT</sequence>
<evidence type="ECO:0000256" key="1">
    <source>
        <dbReference type="ARBA" id="ARBA00023015"/>
    </source>
</evidence>
<evidence type="ECO:0000259" key="3">
    <source>
        <dbReference type="PROSITE" id="PS01124"/>
    </source>
</evidence>
<gene>
    <name evidence="4" type="ORF">KP803_14255</name>
</gene>
<comment type="caution">
    <text evidence="4">The sequence shown here is derived from an EMBL/GenBank/DDBJ whole genome shotgun (WGS) entry which is preliminary data.</text>
</comment>
<dbReference type="EMBL" id="JAJHVV010000008">
    <property type="protein sequence ID" value="MCK6264440.1"/>
    <property type="molecule type" value="Genomic_DNA"/>
</dbReference>
<dbReference type="Pfam" id="PF06719">
    <property type="entry name" value="AraC_N"/>
    <property type="match status" value="1"/>
</dbReference>
<dbReference type="GO" id="GO:0043565">
    <property type="term" value="F:sequence-specific DNA binding"/>
    <property type="evidence" value="ECO:0007669"/>
    <property type="project" value="InterPro"/>
</dbReference>
<dbReference type="AlphaFoldDB" id="A0A9X2BIS8"/>
<reference evidence="4" key="1">
    <citation type="submission" date="2021-11" db="EMBL/GenBank/DDBJ databases">
        <title>Vibrio ZSDE26 sp. nov. and Vibrio ZSDZ34 sp. nov., isolated from coastal seawater in Qingdao.</title>
        <authorList>
            <person name="Zhang P."/>
        </authorList>
    </citation>
    <scope>NUCLEOTIDE SEQUENCE</scope>
    <source>
        <strain evidence="4">ZSDE26</strain>
    </source>
</reference>
<keyword evidence="2" id="KW-0804">Transcription</keyword>
<dbReference type="SMART" id="SM00342">
    <property type="entry name" value="HTH_ARAC"/>
    <property type="match status" value="1"/>
</dbReference>
<dbReference type="InterPro" id="IPR018060">
    <property type="entry name" value="HTH_AraC"/>
</dbReference>
<dbReference type="Pfam" id="PF12833">
    <property type="entry name" value="HTH_18"/>
    <property type="match status" value="1"/>
</dbReference>
<evidence type="ECO:0000313" key="5">
    <source>
        <dbReference type="Proteomes" id="UP001139559"/>
    </source>
</evidence>
<dbReference type="GO" id="GO:0003700">
    <property type="term" value="F:DNA-binding transcription factor activity"/>
    <property type="evidence" value="ECO:0007669"/>
    <property type="project" value="InterPro"/>
</dbReference>
<proteinExistence type="predicted"/>
<protein>
    <submittedName>
        <fullName evidence="4">AraC family transcriptional regulator</fullName>
    </submittedName>
</protein>
<keyword evidence="5" id="KW-1185">Reference proteome</keyword>
<feature type="domain" description="HTH araC/xylS-type" evidence="3">
    <location>
        <begin position="191"/>
        <end position="287"/>
    </location>
</feature>
<dbReference type="InterPro" id="IPR009594">
    <property type="entry name" value="Tscrpt_reg_HTH_AraC_N"/>
</dbReference>
<evidence type="ECO:0000256" key="2">
    <source>
        <dbReference type="ARBA" id="ARBA00023163"/>
    </source>
</evidence>
<keyword evidence="1" id="KW-0805">Transcription regulation</keyword>
<accession>A0A9X2BIS8</accession>
<name>A0A9X2BIS8_9VIBR</name>
<organism evidence="4 5">
    <name type="scientific">Vibrio amylolyticus</name>
    <dbReference type="NCBI Taxonomy" id="2847292"/>
    <lineage>
        <taxon>Bacteria</taxon>
        <taxon>Pseudomonadati</taxon>
        <taxon>Pseudomonadota</taxon>
        <taxon>Gammaproteobacteria</taxon>
        <taxon>Vibrionales</taxon>
        <taxon>Vibrionaceae</taxon>
        <taxon>Vibrio</taxon>
    </lineage>
</organism>
<dbReference type="PANTHER" id="PTHR43436">
    <property type="entry name" value="ARAC-FAMILY TRANSCRIPTIONAL REGULATOR"/>
    <property type="match status" value="1"/>
</dbReference>